<dbReference type="EMBL" id="CAJOBH010012420">
    <property type="protein sequence ID" value="CAF4169241.1"/>
    <property type="molecule type" value="Genomic_DNA"/>
</dbReference>
<comment type="caution">
    <text evidence="1">The sequence shown here is derived from an EMBL/GenBank/DDBJ whole genome shotgun (WGS) entry which is preliminary data.</text>
</comment>
<name>A0A815CYR8_9BILA</name>
<accession>A0A815CYR8</accession>
<evidence type="ECO:0000313" key="3">
    <source>
        <dbReference type="EMBL" id="CAF2041224.1"/>
    </source>
</evidence>
<sequence length="200" mass="21692">MFAASTSIPTNMPLRPLILITRPNDTIVGLYKTIAGRSTGGSNGTYPNNEETPLQAIDGLLSTKYVNLGRYNSPGFYESVIGIGTGFYVVPKISNSSVAIALRFATSDHSPSNDPTEVTLEGTNEIETKGLNLGSNWRLIYRGTSGMGLTSFDVRSTYMPPVHFPNTIAFRSYRLLVSKVNMPGVNNAVQYAEAQILGYI</sequence>
<dbReference type="Proteomes" id="UP000663834">
    <property type="component" value="Unassembled WGS sequence"/>
</dbReference>
<dbReference type="Proteomes" id="UP000681967">
    <property type="component" value="Unassembled WGS sequence"/>
</dbReference>
<evidence type="ECO:0000313" key="4">
    <source>
        <dbReference type="EMBL" id="CAF3968906.1"/>
    </source>
</evidence>
<proteinExistence type="predicted"/>
<protein>
    <submittedName>
        <fullName evidence="1">Uncharacterized protein</fullName>
    </submittedName>
</protein>
<dbReference type="AlphaFoldDB" id="A0A815CYR8"/>
<evidence type="ECO:0000313" key="1">
    <source>
        <dbReference type="EMBL" id="CAF1294214.1"/>
    </source>
</evidence>
<evidence type="ECO:0000313" key="2">
    <source>
        <dbReference type="EMBL" id="CAF1527207.1"/>
    </source>
</evidence>
<evidence type="ECO:0000313" key="6">
    <source>
        <dbReference type="Proteomes" id="UP000663855"/>
    </source>
</evidence>
<organism evidence="1 6">
    <name type="scientific">Rotaria magnacalcarata</name>
    <dbReference type="NCBI Taxonomy" id="392030"/>
    <lineage>
        <taxon>Eukaryota</taxon>
        <taxon>Metazoa</taxon>
        <taxon>Spiralia</taxon>
        <taxon>Gnathifera</taxon>
        <taxon>Rotifera</taxon>
        <taxon>Eurotatoria</taxon>
        <taxon>Bdelloidea</taxon>
        <taxon>Philodinida</taxon>
        <taxon>Philodinidae</taxon>
        <taxon>Rotaria</taxon>
    </lineage>
</organism>
<dbReference type="Proteomes" id="UP000676336">
    <property type="component" value="Unassembled WGS sequence"/>
</dbReference>
<dbReference type="EMBL" id="CAJOBI010003444">
    <property type="protein sequence ID" value="CAF3968906.1"/>
    <property type="molecule type" value="Genomic_DNA"/>
</dbReference>
<dbReference type="Proteomes" id="UP000663855">
    <property type="component" value="Unassembled WGS sequence"/>
</dbReference>
<evidence type="ECO:0000313" key="5">
    <source>
        <dbReference type="EMBL" id="CAF4169241.1"/>
    </source>
</evidence>
<dbReference type="EMBL" id="CAJNRE010005052">
    <property type="protein sequence ID" value="CAF2041224.1"/>
    <property type="molecule type" value="Genomic_DNA"/>
</dbReference>
<dbReference type="EMBL" id="CAJNOW010007987">
    <property type="protein sequence ID" value="CAF1527207.1"/>
    <property type="molecule type" value="Genomic_DNA"/>
</dbReference>
<dbReference type="EMBL" id="CAJNOV010007692">
    <property type="protein sequence ID" value="CAF1294214.1"/>
    <property type="molecule type" value="Genomic_DNA"/>
</dbReference>
<gene>
    <name evidence="5" type="ORF">BYL167_LOCUS22329</name>
    <name evidence="1" type="ORF">CJN711_LOCUS16588</name>
    <name evidence="2" type="ORF">KQP761_LOCUS16062</name>
    <name evidence="3" type="ORF">MBJ925_LOCUS11412</name>
    <name evidence="4" type="ORF">SMN809_LOCUS10215</name>
</gene>
<reference evidence="1" key="1">
    <citation type="submission" date="2021-02" db="EMBL/GenBank/DDBJ databases">
        <authorList>
            <person name="Nowell W R."/>
        </authorList>
    </citation>
    <scope>NUCLEOTIDE SEQUENCE</scope>
</reference>
<dbReference type="OrthoDB" id="10040253at2759"/>
<dbReference type="Proteomes" id="UP000663824">
    <property type="component" value="Unassembled WGS sequence"/>
</dbReference>